<dbReference type="Gene3D" id="2.60.40.640">
    <property type="match status" value="2"/>
</dbReference>
<dbReference type="Pfam" id="PF03643">
    <property type="entry name" value="Vps26"/>
    <property type="match status" value="1"/>
</dbReference>
<dbReference type="InterPro" id="IPR014752">
    <property type="entry name" value="Arrestin-like_C"/>
</dbReference>
<dbReference type="GO" id="GO:0030904">
    <property type="term" value="C:retromer complex"/>
    <property type="evidence" value="ECO:0007669"/>
    <property type="project" value="UniProtKB-ARBA"/>
</dbReference>
<feature type="domain" description="Mon2 C-terminal" evidence="6">
    <location>
        <begin position="1246"/>
        <end position="1473"/>
    </location>
</feature>
<keyword evidence="2" id="KW-0813">Transport</keyword>
<reference evidence="8 9" key="1">
    <citation type="submission" date="2015-01" db="EMBL/GenBank/DDBJ databases">
        <title>Evolution of Trichinella species and genotypes.</title>
        <authorList>
            <person name="Korhonen P.K."/>
            <person name="Edoardo P."/>
            <person name="Giuseppe L.R."/>
            <person name="Gasser R.B."/>
        </authorList>
    </citation>
    <scope>NUCLEOTIDE SEQUENCE [LARGE SCALE GENOMIC DNA]</scope>
    <source>
        <strain evidence="8">ISS13</strain>
    </source>
</reference>
<evidence type="ECO:0000313" key="9">
    <source>
        <dbReference type="Proteomes" id="UP000054632"/>
    </source>
</evidence>
<evidence type="ECO:0000256" key="3">
    <source>
        <dbReference type="ARBA" id="ARBA00022927"/>
    </source>
</evidence>
<dbReference type="InterPro" id="IPR032629">
    <property type="entry name" value="DCB_dom"/>
</dbReference>
<dbReference type="Pfam" id="PF16206">
    <property type="entry name" value="Mon2_C"/>
    <property type="match status" value="3"/>
</dbReference>
<keyword evidence="3" id="KW-0653">Protein transport</keyword>
<dbReference type="FunFam" id="2.60.40.640:FF:000001">
    <property type="entry name" value="Vacuolar protein sorting-associated protein 26A"/>
    <property type="match status" value="1"/>
</dbReference>
<dbReference type="FunFam" id="2.60.40.640:FF:000015">
    <property type="entry name" value="Vacuolar protein sorting-associated protein 26"/>
    <property type="match status" value="1"/>
</dbReference>
<dbReference type="Proteomes" id="UP000054632">
    <property type="component" value="Unassembled WGS sequence"/>
</dbReference>
<evidence type="ECO:0000259" key="6">
    <source>
        <dbReference type="Pfam" id="PF16206"/>
    </source>
</evidence>
<feature type="domain" description="Mon2 C-terminal" evidence="6">
    <location>
        <begin position="1786"/>
        <end position="2017"/>
    </location>
</feature>
<organism evidence="8 9">
    <name type="scientific">Trichinella pseudospiralis</name>
    <name type="common">Parasitic roundworm</name>
    <dbReference type="NCBI Taxonomy" id="6337"/>
    <lineage>
        <taxon>Eukaryota</taxon>
        <taxon>Metazoa</taxon>
        <taxon>Ecdysozoa</taxon>
        <taxon>Nematoda</taxon>
        <taxon>Enoplea</taxon>
        <taxon>Dorylaimia</taxon>
        <taxon>Trichinellida</taxon>
        <taxon>Trichinellidae</taxon>
        <taxon>Trichinella</taxon>
    </lineage>
</organism>
<protein>
    <submittedName>
        <fullName evidence="8">Protein MON2-like protein</fullName>
    </submittedName>
</protein>
<dbReference type="PANTHER" id="PTHR12233">
    <property type="entry name" value="VACUOLAR PROTEIN SORTING 26 RELATED"/>
    <property type="match status" value="1"/>
</dbReference>
<accession>A0A0V1E661</accession>
<evidence type="ECO:0000259" key="7">
    <source>
        <dbReference type="Pfam" id="PF16213"/>
    </source>
</evidence>
<feature type="domain" description="Mon2/Sec7/BIG1-like dimerisation and cyclophilin-binding" evidence="7">
    <location>
        <begin position="407"/>
        <end position="580"/>
    </location>
</feature>
<dbReference type="InterPro" id="IPR016024">
    <property type="entry name" value="ARM-type_fold"/>
</dbReference>
<dbReference type="GO" id="GO:0006886">
    <property type="term" value="P:intracellular protein transport"/>
    <property type="evidence" value="ECO:0007669"/>
    <property type="project" value="InterPro"/>
</dbReference>
<evidence type="ECO:0000256" key="2">
    <source>
        <dbReference type="ARBA" id="ARBA00022448"/>
    </source>
</evidence>
<proteinExistence type="inferred from homology"/>
<feature type="region of interest" description="Disordered" evidence="4">
    <location>
        <begin position="298"/>
        <end position="363"/>
    </location>
</feature>
<dbReference type="Pfam" id="PF12783">
    <property type="entry name" value="Sec7-like_HUS"/>
    <property type="match status" value="1"/>
</dbReference>
<dbReference type="EMBL" id="JYDR01000097">
    <property type="protein sequence ID" value="KRY69130.1"/>
    <property type="molecule type" value="Genomic_DNA"/>
</dbReference>
<feature type="non-terminal residue" evidence="8">
    <location>
        <position position="1"/>
    </location>
</feature>
<feature type="domain" description="Mon2/Sec7/BIG1-like HUS" evidence="5">
    <location>
        <begin position="612"/>
        <end position="787"/>
    </location>
</feature>
<comment type="similarity">
    <text evidence="1">Belongs to the VPS26 family.</text>
</comment>
<gene>
    <name evidence="8" type="primary">mon2</name>
    <name evidence="8" type="ORF">T4A_158</name>
</gene>
<evidence type="ECO:0000256" key="4">
    <source>
        <dbReference type="SAM" id="MobiDB-lite"/>
    </source>
</evidence>
<name>A0A0V1E661_TRIPS</name>
<evidence type="ECO:0000313" key="8">
    <source>
        <dbReference type="EMBL" id="KRY69130.1"/>
    </source>
</evidence>
<sequence length="2036" mass="229424">LCRNLFHPTDLMSFFLFGKSADIDIRLDGSDVRQTVRVEGDDGSFQNCFLYYDGESISGTVFVRLKRPDQRLDHNGIKIEFIGQIEVNYDRGNHNDFISMCKDLAQPGELYQSAEYPFEFSRVEKPYESYNGSYVKLRYFLRVTIAKRISDIVHEMDIVVHTLSVYPETSDCIKMEVGIEDCLHIEFEYNRSKYHLKDVIVGKIYFLLVRIKIKLMEIAIIKQESIGTGANVYPENTAIAKYEIMDGAPVKGESIPIRLFLSGYKLTPTMRDVNKRFSVKYFLNLVLVDEEDRRYFKQQASRRRKGDNLTRKGAPFSAQSQVTSVKADGANCDGKQPVGSERVEEVPPAEPTPPSVDTNDDDTDVVPVNGITTSVQSTVAEEAAVTPSQFKSDQTMVAASMDPNFVNKLMADLSADLFSLSSESKKKNPSINEAVEAVLPRLTSIRKSHDEKPNYSIRALVSISDAIVRPLSMACETKQHRLVQIALSAVQRLLNCNGAGSSAISTIVSSLWLLSSVEIEELKILQTVTLLVTSDDQVHDSELAKCLVICFRLNFAKDPNVVNTASATVRQLVSHVFDRAAKLNFSGSEELLCQVKSNPTKSPQNCPASFCDAIMLFQDLCRLVNTENPVWLTGIVEMTRTLGLDLIEKILNDNQQLFSETPVFTFLLKESVCPLIIRLFSFNLKGVPIEGAVQENLHVVESVQEKPYFPIAVRLLRLVNTLNCSYSKVLITECEIFLSLMIRFIDQDKLPWQRILVLELIERLVSNCDLLKRYCTAYDMQSQSTKVIKELLSAICEFTQTIFPELSRRVQHEDSCLNVEDSVPDVGFNYDCCWLPFVSLPTSKIHKSKFLDMTDKVEPPTVPLGYFLNLAFEIVTALVRTLQEIFVTSAEAVVVEHIVESSWKSLLFALGMLLQCSVGEKLNEPLLKSLTVMISLASRMDKTEFLAACLCMLCDCVSSSCPQLCRPKPDNTDGSSSHHDHTFSEKNLLAARHLLLCSLDSGSYFGMNWIAILKTLQNLLSHLRIVPTIADDQASLFFDNNPQLHQNSKPFVVHIVDLQLIVKLISDLVQSTGQYSTDALLNLMQSLQQLINGTLNSSINEKESYFFIWVLLEVFLTSASRPSKMWELVDLVVYQLCSCSKASVRVWGSFSVGKIWRTELASEDALLDKDRRTCMIHLMINSGNVPYEDVRLKLLDCILCTWRSKIKLNYPDVWFPLLTAIGTWWSDCTDDNVLRVAFQALSTVDTDYLSQLDEKCIQHFMTMATKFGEQIRDPNISLSAVEILWTTGDFLYRQSVLSEGDECEVKFAESLFLYLYSCLSKLCTDPRPPVRKSACQALFSALVSHGVRLNASIWKIIFWEVLFPLLDKVCLFHIKASTTKDDCSVIGGTNIAVHHSRDTESKQWAETVVQTLNGIVKLFCTNVPIFLSIKQGGFYNSFTVLLNSIETLAIQGNDEVCVAAMRNFVDVMQSKPLIEVFRQFDASSKSDDPKNKFHHLLFEAWKKVGIDATAEVLKLKDSDECEKLCRIRPVSFVHHLLSIFVPLFNLAAGSLPDGDVPLMVDILKGGILLETLADKTLLLISPNSSSSALLSRGQDLVRCCLEEIVKYIFNAEKSSPVYINCFFDTAMQFVQYAYDPPVCLKGMMTKGAKVVRAEQVAVAFCPFSEIMLQMSVSTYVKLANWSVVISQGIARKMLHKLSTPLNMKRKCPANRTWHACVNELIRIMHATLPLAYTNGNGICSVEIGVARIVELHPKLSLRRAVINCYNVFSALCFFSLFFFAFSSELFLFSVKPKSSEDSMQEELLACDIIEAIKTDVLPMTEYLPEEFVKQLMNVLCQGCVRRTESCDPFYDGVYRNRGLELQAFCFNALLTTLCHPLAEHSHHQQQPLNMDTSSSSALQQQQSGGSSGGHKLASVNCALNALFTRCKQVLMEYPERERMMRHAGVPREQVIEMVQVLTTITNMIGCFQRQPDNWKYLKDVIEQVGQLYSHLVDCIVCKEDDVQKALMQALKAYRFFVESKPFLENATKEDGQEQHV</sequence>
<feature type="region of interest" description="Disordered" evidence="4">
    <location>
        <begin position="1884"/>
        <end position="1909"/>
    </location>
</feature>
<feature type="domain" description="Mon2 C-terminal" evidence="6">
    <location>
        <begin position="1517"/>
        <end position="1732"/>
    </location>
</feature>
<dbReference type="SUPFAM" id="SSF48371">
    <property type="entry name" value="ARM repeat"/>
    <property type="match status" value="1"/>
</dbReference>
<dbReference type="Pfam" id="PF16213">
    <property type="entry name" value="DCB"/>
    <property type="match status" value="1"/>
</dbReference>
<evidence type="ECO:0000259" key="5">
    <source>
        <dbReference type="Pfam" id="PF12783"/>
    </source>
</evidence>
<dbReference type="InterPro" id="IPR032817">
    <property type="entry name" value="Mon2_C"/>
</dbReference>
<dbReference type="InterPro" id="IPR032691">
    <property type="entry name" value="Mon2/Sec7/BIG1-like_HUS"/>
</dbReference>
<feature type="compositionally biased region" description="Low complexity" evidence="4">
    <location>
        <begin position="1893"/>
        <end position="1904"/>
    </location>
</feature>
<comment type="caution">
    <text evidence="8">The sequence shown here is derived from an EMBL/GenBank/DDBJ whole genome shotgun (WGS) entry which is preliminary data.</text>
</comment>
<feature type="non-terminal residue" evidence="8">
    <location>
        <position position="2036"/>
    </location>
</feature>
<evidence type="ECO:0000256" key="1">
    <source>
        <dbReference type="ARBA" id="ARBA00009100"/>
    </source>
</evidence>
<dbReference type="InterPro" id="IPR028934">
    <property type="entry name" value="Vps26-related"/>
</dbReference>